<evidence type="ECO:0000313" key="2">
    <source>
        <dbReference type="Proteomes" id="UP000186594"/>
    </source>
</evidence>
<dbReference type="EMBL" id="LXFE01001580">
    <property type="protein sequence ID" value="OLL23446.1"/>
    <property type="molecule type" value="Genomic_DNA"/>
</dbReference>
<evidence type="ECO:0000313" key="1">
    <source>
        <dbReference type="EMBL" id="OLL23446.1"/>
    </source>
</evidence>
<name>A0A1U7LLA6_NEOID</name>
<reference evidence="1 2" key="1">
    <citation type="submission" date="2016-04" db="EMBL/GenBank/DDBJ databases">
        <title>Evolutionary innovation and constraint leading to complex multicellularity in the Ascomycota.</title>
        <authorList>
            <person name="Cisse O."/>
            <person name="Nguyen A."/>
            <person name="Hewitt D.A."/>
            <person name="Jedd G."/>
            <person name="Stajich J.E."/>
        </authorList>
    </citation>
    <scope>NUCLEOTIDE SEQUENCE [LARGE SCALE GENOMIC DNA]</scope>
    <source>
        <strain evidence="1 2">DAH-3</strain>
    </source>
</reference>
<gene>
    <name evidence="1" type="ORF">NEOLI_004969</name>
</gene>
<keyword evidence="2" id="KW-1185">Reference proteome</keyword>
<dbReference type="Proteomes" id="UP000186594">
    <property type="component" value="Unassembled WGS sequence"/>
</dbReference>
<sequence length="66" mass="7907">MHRNKIAELYAARAVFTSFFNQFKRIGDSSSYFFIRYVPTIKLRKFAADHVARRDFALRLTKLEEF</sequence>
<proteinExistence type="predicted"/>
<protein>
    <submittedName>
        <fullName evidence="1">Uncharacterized protein</fullName>
    </submittedName>
</protein>
<organism evidence="1 2">
    <name type="scientific">Neolecta irregularis (strain DAH-3)</name>
    <dbReference type="NCBI Taxonomy" id="1198029"/>
    <lineage>
        <taxon>Eukaryota</taxon>
        <taxon>Fungi</taxon>
        <taxon>Dikarya</taxon>
        <taxon>Ascomycota</taxon>
        <taxon>Taphrinomycotina</taxon>
        <taxon>Neolectales</taxon>
        <taxon>Neolectaceae</taxon>
        <taxon>Neolecta</taxon>
    </lineage>
</organism>
<comment type="caution">
    <text evidence="1">The sequence shown here is derived from an EMBL/GenBank/DDBJ whole genome shotgun (WGS) entry which is preliminary data.</text>
</comment>
<accession>A0A1U7LLA6</accession>
<dbReference type="AlphaFoldDB" id="A0A1U7LLA6"/>